<evidence type="ECO:0000256" key="15">
    <source>
        <dbReference type="ARBA" id="ARBA00022989"/>
    </source>
</evidence>
<dbReference type="SMART" id="SM00220">
    <property type="entry name" value="S_TKc"/>
    <property type="match status" value="1"/>
</dbReference>
<sequence length="995" mass="108952">MWRNLLLLFLLVLGSSTPVLCLNQDGLRLLSVKAVLSDPDGNLAAWNSRDATPCSWPAVTCTVNTQQQQVVDSLDFSSFNLAGDLPEILTNLCPIHSLQSLSLYDNSIGSVIPDHVSDCRSLKRLNLSANYLVGEIPGSISDIRNLTSLDLSINNFTGALPASLGAMESLQQLWLFNNLFNETIPSFLFNITSLRELKLAYNIFQPSRLGPELGNLTNLEELWLTDCNLIGEIPDTVGKLTRLWNFDVSVNHLTGPIPSSITEMRSLQQIELYQNSLTGEIPQGMSKLTKLRRIDASGNRLTGSIPDELCRLELDSLILFDNLLTGELPESVATSPYLYELRLFNNSLSGTLPSQLGSNSPLKHLDVSQNQFTGSIPENLCANGELEELLLIDNSFSGTIPESLAQCRSLRRVRLGNNKLTGAVPEGLWGLPHLSLIEFVGNSLTGGISSSIRGGLNISVLRLSDNKFSGSVPEEVGLLRELVELSASGNMLSGGIPGTLVNLDQLGTLDLSSNQLSGGLPAGIESWKKLYELNLANNMLSGEIPGELGSLPVLNYLDLSGNEFSGEIPTELQKLKLNSFNFSNNRLSGDIPPLYAKKSYRESFLGNPGLCKAMAGLCPEKTENKKQILPWMLWLIFIVTGAVLIVGVVAFYFNYTKARKALNMSKWKSFHKYDFSEFEIISCLNEENVIGSGASGKVHKVVLSNGETVAVKKLYRTKSKKDESLSDTENHNFEAEVETLGKIRHKNIVRLWCCYNKGDCKLLVYEYMPKGSLGDLLHSSKGCSLDWPARYKIALDAAEGLSYLHHDCNPPIIHRDVKANNILLDGELGARVSDFGVAKALASGSKAIESMSIIAGSCGYIAPEYAYTLRVNEKSDIYSFGVVLLELVTGKPPLDPEYGEKDLVKWVSAVISNGTDMAYVIDPNLDSSHKEEICRVLNIGLLCTNSLPINRPSMRKVVKMLQEAGGGSRSRSVKKDGKLSPYYYYEDGSESGVAP</sequence>
<dbReference type="Gene3D" id="3.80.10.10">
    <property type="entry name" value="Ribonuclease Inhibitor"/>
    <property type="match status" value="3"/>
</dbReference>
<dbReference type="FunFam" id="3.30.200.20:FF:000513">
    <property type="entry name" value="Receptor-like protein kinase HSL1"/>
    <property type="match status" value="1"/>
</dbReference>
<dbReference type="PROSITE" id="PS50011">
    <property type="entry name" value="PROTEIN_KINASE_DOM"/>
    <property type="match status" value="1"/>
</dbReference>
<dbReference type="PANTHER" id="PTHR48056:SF84">
    <property type="entry name" value="PROTEIN KINASE DOMAIN-CONTAINING PROTEIN"/>
    <property type="match status" value="1"/>
</dbReference>
<evidence type="ECO:0000256" key="12">
    <source>
        <dbReference type="ARBA" id="ARBA00022741"/>
    </source>
</evidence>
<dbReference type="Gramene" id="Kaladp0488s0004.1.v1.1">
    <property type="protein sequence ID" value="Kaladp0488s0004.1.v1.1"/>
    <property type="gene ID" value="Kaladp0488s0004.v1.1"/>
</dbReference>
<dbReference type="Pfam" id="PF00069">
    <property type="entry name" value="Pkinase"/>
    <property type="match status" value="1"/>
</dbReference>
<evidence type="ECO:0000256" key="9">
    <source>
        <dbReference type="ARBA" id="ARBA00022692"/>
    </source>
</evidence>
<dbReference type="InterPro" id="IPR050647">
    <property type="entry name" value="Plant_LRR-RLKs"/>
</dbReference>
<dbReference type="SUPFAM" id="SSF56112">
    <property type="entry name" value="Protein kinase-like (PK-like)"/>
    <property type="match status" value="1"/>
</dbReference>
<dbReference type="EC" id="2.7.11.1" evidence="4"/>
<feature type="signal peptide" evidence="20">
    <location>
        <begin position="1"/>
        <end position="21"/>
    </location>
</feature>
<keyword evidence="16 19" id="KW-0472">Membrane</keyword>
<protein>
    <recommendedName>
        <fullName evidence="4">non-specific serine/threonine protein kinase</fullName>
        <ecNumber evidence="4">2.7.11.1</ecNumber>
    </recommendedName>
</protein>
<keyword evidence="11" id="KW-0677">Repeat</keyword>
<dbReference type="PROSITE" id="PS00108">
    <property type="entry name" value="PROTEIN_KINASE_ST"/>
    <property type="match status" value="1"/>
</dbReference>
<name>A0A7N1A659_KALFE</name>
<keyword evidence="23" id="KW-1185">Reference proteome</keyword>
<accession>A0A7N1A659</accession>
<dbReference type="GO" id="GO:0051707">
    <property type="term" value="P:response to other organism"/>
    <property type="evidence" value="ECO:0007669"/>
    <property type="project" value="UniProtKB-ARBA"/>
</dbReference>
<dbReference type="GO" id="GO:0006952">
    <property type="term" value="P:defense response"/>
    <property type="evidence" value="ECO:0007669"/>
    <property type="project" value="UniProtKB-ARBA"/>
</dbReference>
<comment type="subcellular location">
    <subcellularLocation>
        <location evidence="1">Cell membrane</location>
        <topology evidence="1">Single-pass type I membrane protein</topology>
    </subcellularLocation>
</comment>
<dbReference type="FunFam" id="1.10.510.10:FF:000201">
    <property type="entry name" value="Leucine-rich repeat receptor-like serine/threonine-protein kinase"/>
    <property type="match status" value="1"/>
</dbReference>
<evidence type="ECO:0000259" key="21">
    <source>
        <dbReference type="PROSITE" id="PS50011"/>
    </source>
</evidence>
<evidence type="ECO:0000313" key="23">
    <source>
        <dbReference type="Proteomes" id="UP000594263"/>
    </source>
</evidence>
<evidence type="ECO:0000256" key="14">
    <source>
        <dbReference type="ARBA" id="ARBA00022840"/>
    </source>
</evidence>
<evidence type="ECO:0000256" key="18">
    <source>
        <dbReference type="PROSITE-ProRule" id="PRU10141"/>
    </source>
</evidence>
<dbReference type="EnsemblPlants" id="Kaladp0488s0004.1.v1.1">
    <property type="protein sequence ID" value="Kaladp0488s0004.1.v1.1"/>
    <property type="gene ID" value="Kaladp0488s0004.v1.1"/>
</dbReference>
<evidence type="ECO:0000256" key="17">
    <source>
        <dbReference type="ARBA" id="ARBA00023180"/>
    </source>
</evidence>
<evidence type="ECO:0000256" key="13">
    <source>
        <dbReference type="ARBA" id="ARBA00022777"/>
    </source>
</evidence>
<dbReference type="GO" id="GO:0009791">
    <property type="term" value="P:post-embryonic development"/>
    <property type="evidence" value="ECO:0007669"/>
    <property type="project" value="UniProtKB-ARBA"/>
</dbReference>
<dbReference type="InterPro" id="IPR055414">
    <property type="entry name" value="LRR_R13L4/SHOC2-like"/>
</dbReference>
<evidence type="ECO:0000256" key="6">
    <source>
        <dbReference type="ARBA" id="ARBA00022527"/>
    </source>
</evidence>
<dbReference type="InterPro" id="IPR013210">
    <property type="entry name" value="LRR_N_plant-typ"/>
</dbReference>
<dbReference type="PROSITE" id="PS00107">
    <property type="entry name" value="PROTEIN_KINASE_ATP"/>
    <property type="match status" value="1"/>
</dbReference>
<feature type="chain" id="PRO_5029580280" description="non-specific serine/threonine protein kinase" evidence="20">
    <location>
        <begin position="22"/>
        <end position="995"/>
    </location>
</feature>
<evidence type="ECO:0000256" key="5">
    <source>
        <dbReference type="ARBA" id="ARBA00022475"/>
    </source>
</evidence>
<dbReference type="Pfam" id="PF23598">
    <property type="entry name" value="LRR_14"/>
    <property type="match status" value="1"/>
</dbReference>
<dbReference type="InterPro" id="IPR003591">
    <property type="entry name" value="Leu-rich_rpt_typical-subtyp"/>
</dbReference>
<comment type="similarity">
    <text evidence="2">Belongs to the protein kinase superfamily. Ser/Thr protein kinase family.</text>
</comment>
<evidence type="ECO:0000256" key="2">
    <source>
        <dbReference type="ARBA" id="ARBA00008684"/>
    </source>
</evidence>
<dbReference type="OMA" id="SHKEEIC"/>
<dbReference type="Pfam" id="PF13855">
    <property type="entry name" value="LRR_8"/>
    <property type="match status" value="2"/>
</dbReference>
<comment type="similarity">
    <text evidence="3">Belongs to the RLP family.</text>
</comment>
<dbReference type="Pfam" id="PF08263">
    <property type="entry name" value="LRRNT_2"/>
    <property type="match status" value="1"/>
</dbReference>
<evidence type="ECO:0000256" key="3">
    <source>
        <dbReference type="ARBA" id="ARBA00009592"/>
    </source>
</evidence>
<feature type="transmembrane region" description="Helical" evidence="19">
    <location>
        <begin position="631"/>
        <end position="655"/>
    </location>
</feature>
<dbReference type="AlphaFoldDB" id="A0A7N1A659"/>
<keyword evidence="6" id="KW-0723">Serine/threonine-protein kinase</keyword>
<feature type="binding site" evidence="18">
    <location>
        <position position="713"/>
    </location>
    <ligand>
        <name>ATP</name>
        <dbReference type="ChEBI" id="CHEBI:30616"/>
    </ligand>
</feature>
<feature type="domain" description="Protein kinase" evidence="21">
    <location>
        <begin position="684"/>
        <end position="983"/>
    </location>
</feature>
<dbReference type="FunFam" id="3.80.10.10:FF:000275">
    <property type="entry name" value="Leucine-rich repeat receptor-like protein kinase"/>
    <property type="match status" value="1"/>
</dbReference>
<keyword evidence="9 19" id="KW-0812">Transmembrane</keyword>
<dbReference type="InterPro" id="IPR017441">
    <property type="entry name" value="Protein_kinase_ATP_BS"/>
</dbReference>
<dbReference type="InterPro" id="IPR001611">
    <property type="entry name" value="Leu-rich_rpt"/>
</dbReference>
<keyword evidence="8" id="KW-0808">Transferase</keyword>
<keyword evidence="10 20" id="KW-0732">Signal</keyword>
<keyword evidence="15 19" id="KW-1133">Transmembrane helix</keyword>
<evidence type="ECO:0000256" key="1">
    <source>
        <dbReference type="ARBA" id="ARBA00004251"/>
    </source>
</evidence>
<evidence type="ECO:0000313" key="22">
    <source>
        <dbReference type="EnsemblPlants" id="Kaladp0488s0004.1.v1.1"/>
    </source>
</evidence>
<evidence type="ECO:0000256" key="10">
    <source>
        <dbReference type="ARBA" id="ARBA00022729"/>
    </source>
</evidence>
<dbReference type="FunFam" id="3.80.10.10:FF:000215">
    <property type="entry name" value="Receptor-like protein kinase HSL1"/>
    <property type="match status" value="1"/>
</dbReference>
<dbReference type="SMART" id="SM00369">
    <property type="entry name" value="LRR_TYP"/>
    <property type="match status" value="9"/>
</dbReference>
<dbReference type="GO" id="GO:0005886">
    <property type="term" value="C:plasma membrane"/>
    <property type="evidence" value="ECO:0007669"/>
    <property type="project" value="UniProtKB-SubCell"/>
</dbReference>
<evidence type="ECO:0000256" key="20">
    <source>
        <dbReference type="SAM" id="SignalP"/>
    </source>
</evidence>
<evidence type="ECO:0000256" key="11">
    <source>
        <dbReference type="ARBA" id="ARBA00022737"/>
    </source>
</evidence>
<evidence type="ECO:0000256" key="4">
    <source>
        <dbReference type="ARBA" id="ARBA00012513"/>
    </source>
</evidence>
<organism evidence="22 23">
    <name type="scientific">Kalanchoe fedtschenkoi</name>
    <name type="common">Lavender scallops</name>
    <name type="synonym">South American air plant</name>
    <dbReference type="NCBI Taxonomy" id="63787"/>
    <lineage>
        <taxon>Eukaryota</taxon>
        <taxon>Viridiplantae</taxon>
        <taxon>Streptophyta</taxon>
        <taxon>Embryophyta</taxon>
        <taxon>Tracheophyta</taxon>
        <taxon>Spermatophyta</taxon>
        <taxon>Magnoliopsida</taxon>
        <taxon>eudicotyledons</taxon>
        <taxon>Gunneridae</taxon>
        <taxon>Pentapetalae</taxon>
        <taxon>Saxifragales</taxon>
        <taxon>Crassulaceae</taxon>
        <taxon>Kalanchoe</taxon>
    </lineage>
</organism>
<dbReference type="InterPro" id="IPR011009">
    <property type="entry name" value="Kinase-like_dom_sf"/>
</dbReference>
<evidence type="ECO:0000256" key="7">
    <source>
        <dbReference type="ARBA" id="ARBA00022614"/>
    </source>
</evidence>
<dbReference type="GO" id="GO:0033612">
    <property type="term" value="F:receptor serine/threonine kinase binding"/>
    <property type="evidence" value="ECO:0007669"/>
    <property type="project" value="TreeGrafter"/>
</dbReference>
<dbReference type="PANTHER" id="PTHR48056">
    <property type="entry name" value="LRR RECEPTOR-LIKE SERINE/THREONINE-PROTEIN KINASE-RELATED"/>
    <property type="match status" value="1"/>
</dbReference>
<dbReference type="SUPFAM" id="SSF52047">
    <property type="entry name" value="RNI-like"/>
    <property type="match status" value="1"/>
</dbReference>
<dbReference type="Proteomes" id="UP000594263">
    <property type="component" value="Unplaced"/>
</dbReference>
<keyword evidence="14 18" id="KW-0067">ATP-binding</keyword>
<dbReference type="Gene3D" id="1.10.510.10">
    <property type="entry name" value="Transferase(Phosphotransferase) domain 1"/>
    <property type="match status" value="1"/>
</dbReference>
<keyword evidence="17" id="KW-0325">Glycoprotein</keyword>
<keyword evidence="5" id="KW-1003">Cell membrane</keyword>
<dbReference type="GO" id="GO:0004674">
    <property type="term" value="F:protein serine/threonine kinase activity"/>
    <property type="evidence" value="ECO:0007669"/>
    <property type="project" value="UniProtKB-KW"/>
</dbReference>
<keyword evidence="7" id="KW-0433">Leucine-rich repeat</keyword>
<dbReference type="InterPro" id="IPR032675">
    <property type="entry name" value="LRR_dom_sf"/>
</dbReference>
<evidence type="ECO:0000256" key="8">
    <source>
        <dbReference type="ARBA" id="ARBA00022679"/>
    </source>
</evidence>
<dbReference type="FunFam" id="3.80.10.10:FF:000453">
    <property type="entry name" value="Leucine-rich receptor-like protein kinase family protein"/>
    <property type="match status" value="1"/>
</dbReference>
<evidence type="ECO:0000256" key="19">
    <source>
        <dbReference type="SAM" id="Phobius"/>
    </source>
</evidence>
<dbReference type="InterPro" id="IPR000719">
    <property type="entry name" value="Prot_kinase_dom"/>
</dbReference>
<reference evidence="22" key="1">
    <citation type="submission" date="2021-01" db="UniProtKB">
        <authorList>
            <consortium name="EnsemblPlants"/>
        </authorList>
    </citation>
    <scope>IDENTIFICATION</scope>
</reference>
<proteinExistence type="inferred from homology"/>
<keyword evidence="13" id="KW-0418">Kinase</keyword>
<keyword evidence="12 18" id="KW-0547">Nucleotide-binding</keyword>
<evidence type="ECO:0000256" key="16">
    <source>
        <dbReference type="ARBA" id="ARBA00023136"/>
    </source>
</evidence>
<dbReference type="Gene3D" id="3.30.200.20">
    <property type="entry name" value="Phosphorylase Kinase, domain 1"/>
    <property type="match status" value="1"/>
</dbReference>
<dbReference type="GO" id="GO:0005524">
    <property type="term" value="F:ATP binding"/>
    <property type="evidence" value="ECO:0007669"/>
    <property type="project" value="UniProtKB-UniRule"/>
</dbReference>
<dbReference type="InterPro" id="IPR008271">
    <property type="entry name" value="Ser/Thr_kinase_AS"/>
</dbReference>